<evidence type="ECO:0008006" key="4">
    <source>
        <dbReference type="Google" id="ProtNLM"/>
    </source>
</evidence>
<feature type="transmembrane region" description="Helical" evidence="1">
    <location>
        <begin position="21"/>
        <end position="40"/>
    </location>
</feature>
<accession>A0AAD4XGI7</accession>
<gene>
    <name evidence="2" type="ORF">MKW98_001997</name>
</gene>
<dbReference type="Proteomes" id="UP001202328">
    <property type="component" value="Unassembled WGS sequence"/>
</dbReference>
<dbReference type="AlphaFoldDB" id="A0AAD4XGI7"/>
<reference evidence="2" key="1">
    <citation type="submission" date="2022-04" db="EMBL/GenBank/DDBJ databases">
        <title>A functionally conserved STORR gene fusion in Papaver species that diverged 16.8 million years ago.</title>
        <authorList>
            <person name="Catania T."/>
        </authorList>
    </citation>
    <scope>NUCLEOTIDE SEQUENCE</scope>
    <source>
        <strain evidence="2">S-188037</strain>
    </source>
</reference>
<feature type="transmembrane region" description="Helical" evidence="1">
    <location>
        <begin position="130"/>
        <end position="157"/>
    </location>
</feature>
<keyword evidence="3" id="KW-1185">Reference proteome</keyword>
<feature type="transmembrane region" description="Helical" evidence="1">
    <location>
        <begin position="89"/>
        <end position="110"/>
    </location>
</feature>
<dbReference type="PANTHER" id="PTHR33133">
    <property type="entry name" value="OS08G0107100 PROTEIN-RELATED"/>
    <property type="match status" value="1"/>
</dbReference>
<keyword evidence="1" id="KW-0472">Membrane</keyword>
<keyword evidence="1" id="KW-0812">Transmembrane</keyword>
<protein>
    <recommendedName>
        <fullName evidence="4">Transmembrane protein</fullName>
    </recommendedName>
</protein>
<keyword evidence="1" id="KW-1133">Transmembrane helix</keyword>
<proteinExistence type="predicted"/>
<organism evidence="2 3">
    <name type="scientific">Papaver atlanticum</name>
    <dbReference type="NCBI Taxonomy" id="357466"/>
    <lineage>
        <taxon>Eukaryota</taxon>
        <taxon>Viridiplantae</taxon>
        <taxon>Streptophyta</taxon>
        <taxon>Embryophyta</taxon>
        <taxon>Tracheophyta</taxon>
        <taxon>Spermatophyta</taxon>
        <taxon>Magnoliopsida</taxon>
        <taxon>Ranunculales</taxon>
        <taxon>Papaveraceae</taxon>
        <taxon>Papaveroideae</taxon>
        <taxon>Papaver</taxon>
    </lineage>
</organism>
<feature type="transmembrane region" description="Helical" evidence="1">
    <location>
        <begin position="169"/>
        <end position="189"/>
    </location>
</feature>
<name>A0AAD4XGI7_9MAGN</name>
<evidence type="ECO:0000256" key="1">
    <source>
        <dbReference type="SAM" id="Phobius"/>
    </source>
</evidence>
<dbReference type="EMBL" id="JAJJMB010009231">
    <property type="protein sequence ID" value="KAI3914761.1"/>
    <property type="molecule type" value="Genomic_DNA"/>
</dbReference>
<feature type="transmembrane region" description="Helical" evidence="1">
    <location>
        <begin position="255"/>
        <end position="275"/>
    </location>
</feature>
<dbReference type="PANTHER" id="PTHR33133:SF3">
    <property type="entry name" value="TRANSMEMBRANE PROTEIN"/>
    <property type="match status" value="1"/>
</dbReference>
<feature type="transmembrane region" description="Helical" evidence="1">
    <location>
        <begin position="223"/>
        <end position="243"/>
    </location>
</feature>
<evidence type="ECO:0000313" key="3">
    <source>
        <dbReference type="Proteomes" id="UP001202328"/>
    </source>
</evidence>
<evidence type="ECO:0000313" key="2">
    <source>
        <dbReference type="EMBL" id="KAI3914761.1"/>
    </source>
</evidence>
<comment type="caution">
    <text evidence="2">The sequence shown here is derived from an EMBL/GenBank/DDBJ whole genome shotgun (WGS) entry which is preliminary data.</text>
</comment>
<sequence>MENKINILRKSFHAFFRNYQYFTFFVALILLPVSILVLLSQAVEFFSYPFLLTIQIRLDNLFNAAGFPPSSPFFFLLNVKLSQTITCSIFSFPFTLSFLLIAKSAIIQALHHKTPSTTASSVFSLYNPLLLTHLCNSFIIFSAHAVGLCFLFVLFISFSEFGYSSPDSAFFLSAGGAVVYSLILANTLIICNMALVVAGMENCGGFVAILKACVLIRSRVSTALSLALPVNLGLAFLEALFQYRVVTIYHMSDKISFATVFEGLLIAYLYSLLILQETVITCIFYTNCKSELRIDGEGNADYHYYRIKNMEENEIFMDSKFLHELP</sequence>